<comment type="caution">
    <text evidence="1">The sequence shown here is derived from an EMBL/GenBank/DDBJ whole genome shotgun (WGS) entry which is preliminary data.</text>
</comment>
<accession>A0A2M7W1Q1</accession>
<evidence type="ECO:0000313" key="1">
    <source>
        <dbReference type="EMBL" id="PJA13741.1"/>
    </source>
</evidence>
<protein>
    <recommendedName>
        <fullName evidence="3">DUF5667 domain-containing protein</fullName>
    </recommendedName>
</protein>
<reference evidence="2" key="1">
    <citation type="submission" date="2017-09" db="EMBL/GenBank/DDBJ databases">
        <title>Depth-based differentiation of microbial function through sediment-hosted aquifers and enrichment of novel symbionts in the deep terrestrial subsurface.</title>
        <authorList>
            <person name="Probst A.J."/>
            <person name="Ladd B."/>
            <person name="Jarett J.K."/>
            <person name="Geller-Mcgrath D.E."/>
            <person name="Sieber C.M.K."/>
            <person name="Emerson J.B."/>
            <person name="Anantharaman K."/>
            <person name="Thomas B.C."/>
            <person name="Malmstrom R."/>
            <person name="Stieglmeier M."/>
            <person name="Klingl A."/>
            <person name="Woyke T."/>
            <person name="Ryan C.M."/>
            <person name="Banfield J.F."/>
        </authorList>
    </citation>
    <scope>NUCLEOTIDE SEQUENCE [LARGE SCALE GENOMIC DNA]</scope>
</reference>
<sequence length="234" mass="25693">MMKKLSLYVVTILVLLVVVGATVTSVSAQGPSTTPTSVGTQKAARLEAARSVAAKIFDNHFLNRLNALRAKVSANDRLGTEAKQALLRKIDAEITWFTSKKNELATATTIAELRTIVKDARARFQNIAKEVRLLYIARGFVVSLEKVITNLENNIIAKIERKLTELSNNGVDVSVERALVAKAKAEVVEAKSELVLTKNSVTFEEAKKHFEAAKGHVKSARQDLKEALRSLKNK</sequence>
<dbReference type="AlphaFoldDB" id="A0A2M7W1Q1"/>
<feature type="non-terminal residue" evidence="1">
    <location>
        <position position="234"/>
    </location>
</feature>
<evidence type="ECO:0008006" key="3">
    <source>
        <dbReference type="Google" id="ProtNLM"/>
    </source>
</evidence>
<proteinExistence type="predicted"/>
<dbReference type="EMBL" id="PFQB01000076">
    <property type="protein sequence ID" value="PJA13741.1"/>
    <property type="molecule type" value="Genomic_DNA"/>
</dbReference>
<name>A0A2M7W1Q1_9BACT</name>
<organism evidence="1 2">
    <name type="scientific">Candidatus Dojkabacteria bacterium CG_4_10_14_0_2_um_filter_Dojkabacteria_WS6_41_15</name>
    <dbReference type="NCBI Taxonomy" id="2014249"/>
    <lineage>
        <taxon>Bacteria</taxon>
        <taxon>Candidatus Dojkabacteria</taxon>
    </lineage>
</organism>
<dbReference type="Proteomes" id="UP000228952">
    <property type="component" value="Unassembled WGS sequence"/>
</dbReference>
<evidence type="ECO:0000313" key="2">
    <source>
        <dbReference type="Proteomes" id="UP000228952"/>
    </source>
</evidence>
<gene>
    <name evidence="1" type="ORF">COX64_02935</name>
</gene>